<evidence type="ECO:0000256" key="2">
    <source>
        <dbReference type="SAM" id="MobiDB-lite"/>
    </source>
</evidence>
<dbReference type="GO" id="GO:0046872">
    <property type="term" value="F:metal ion binding"/>
    <property type="evidence" value="ECO:0007669"/>
    <property type="project" value="InterPro"/>
</dbReference>
<dbReference type="InterPro" id="IPR040803">
    <property type="entry name" value="MfnD_preATP-grasp"/>
</dbReference>
<evidence type="ECO:0000259" key="3">
    <source>
        <dbReference type="PROSITE" id="PS50975"/>
    </source>
</evidence>
<keyword evidence="1" id="KW-0067">ATP-binding</keyword>
<dbReference type="Pfam" id="PF18301">
    <property type="entry name" value="preATP-grasp_3"/>
    <property type="match status" value="1"/>
</dbReference>
<dbReference type="PROSITE" id="PS50975">
    <property type="entry name" value="ATP_GRASP"/>
    <property type="match status" value="1"/>
</dbReference>
<evidence type="ECO:0000256" key="1">
    <source>
        <dbReference type="PROSITE-ProRule" id="PRU00409"/>
    </source>
</evidence>
<feature type="region of interest" description="Disordered" evidence="2">
    <location>
        <begin position="85"/>
        <end position="129"/>
    </location>
</feature>
<dbReference type="SUPFAM" id="SSF56059">
    <property type="entry name" value="Glutathione synthetase ATP-binding domain-like"/>
    <property type="match status" value="1"/>
</dbReference>
<dbReference type="AlphaFoldDB" id="A0A7Z2VWJ5"/>
<keyword evidence="5" id="KW-1185">Reference proteome</keyword>
<proteinExistence type="predicted"/>
<dbReference type="Gene3D" id="2.30.36.100">
    <property type="match status" value="1"/>
</dbReference>
<dbReference type="EMBL" id="CP051685">
    <property type="protein sequence ID" value="QJE00260.1"/>
    <property type="molecule type" value="Genomic_DNA"/>
</dbReference>
<dbReference type="RefSeq" id="WP_170202292.1">
    <property type="nucleotide sequence ID" value="NZ_CP051685.1"/>
</dbReference>
<evidence type="ECO:0000313" key="4">
    <source>
        <dbReference type="EMBL" id="QJE00260.1"/>
    </source>
</evidence>
<reference evidence="4 5" key="1">
    <citation type="submission" date="2020-04" db="EMBL/GenBank/DDBJ databases">
        <title>Genome sequencing of novel species.</title>
        <authorList>
            <person name="Heo J."/>
            <person name="Kim S.-J."/>
            <person name="Kim J.-S."/>
            <person name="Hong S.-B."/>
            <person name="Kwon S.-W."/>
        </authorList>
    </citation>
    <scope>NUCLEOTIDE SEQUENCE [LARGE SCALE GENOMIC DNA]</scope>
    <source>
        <strain evidence="4 5">GN2-R2</strain>
    </source>
</reference>
<name>A0A7Z2VWJ5_9BURK</name>
<feature type="domain" description="ATP-grasp" evidence="3">
    <location>
        <begin position="200"/>
        <end position="385"/>
    </location>
</feature>
<dbReference type="Proteomes" id="UP000502415">
    <property type="component" value="Chromosome"/>
</dbReference>
<dbReference type="KEGG" id="mfy:HH212_09690"/>
<dbReference type="Gene3D" id="3.30.470.20">
    <property type="entry name" value="ATP-grasp fold, B domain"/>
    <property type="match status" value="1"/>
</dbReference>
<evidence type="ECO:0000313" key="5">
    <source>
        <dbReference type="Proteomes" id="UP000502415"/>
    </source>
</evidence>
<dbReference type="InterPro" id="IPR003806">
    <property type="entry name" value="ATP-grasp_PylC-type"/>
</dbReference>
<protein>
    <submittedName>
        <fullName evidence="4">ATP-grasp domain-containing protein</fullName>
    </submittedName>
</protein>
<accession>A0A7Z2VWJ5</accession>
<dbReference type="InterPro" id="IPR011761">
    <property type="entry name" value="ATP-grasp"/>
</dbReference>
<dbReference type="Pfam" id="PF02655">
    <property type="entry name" value="ATP-grasp_3"/>
    <property type="match status" value="1"/>
</dbReference>
<sequence length="410" mass="41807">MSVSRIPDAECGRRRLGRTSASAGGHSMARLKVLVFDPIAAGGIPARPLPQSLKRQGDMLHQALLADLDALSGIEVVSMTRSGAAPGHPAGVDGGNGAAGTAAATEAEKTKSAGWTKTPREGQATVRSRTWPAACSSASAPMLRGMHRFGAHLIAGMQAADAVWPLASESDGVLECLSLGVLRGKRILLGSAPGAVEVAASKLKLARVLADGGVAAVATYSPHAALPQDGGPWVVKPDDGAGCLDTRLFGDRAAALAWIRAHGADGYVLQPFVAGKLGSLSLICCDGAARVLACNQERVAMHDNRFHFLGSVVNGLADDDGVLARLAQQVAAAIPSLWGYVGVDFVLTAHGAMVLDVNPRLTTAYAGLHASIGCNPAGLVLDLLNGPGAMTAQALPAGMRRAVSVDVGVA</sequence>
<gene>
    <name evidence="4" type="ORF">HH212_09690</name>
</gene>
<organism evidence="4 5">
    <name type="scientific">Massilia forsythiae</name>
    <dbReference type="NCBI Taxonomy" id="2728020"/>
    <lineage>
        <taxon>Bacteria</taxon>
        <taxon>Pseudomonadati</taxon>
        <taxon>Pseudomonadota</taxon>
        <taxon>Betaproteobacteria</taxon>
        <taxon>Burkholderiales</taxon>
        <taxon>Oxalobacteraceae</taxon>
        <taxon>Telluria group</taxon>
        <taxon>Massilia</taxon>
    </lineage>
</organism>
<keyword evidence="1" id="KW-0547">Nucleotide-binding</keyword>
<dbReference type="GO" id="GO:0005524">
    <property type="term" value="F:ATP binding"/>
    <property type="evidence" value="ECO:0007669"/>
    <property type="project" value="UniProtKB-UniRule"/>
</dbReference>